<organism evidence="2 3">
    <name type="scientific">Protopolystoma xenopodis</name>
    <dbReference type="NCBI Taxonomy" id="117903"/>
    <lineage>
        <taxon>Eukaryota</taxon>
        <taxon>Metazoa</taxon>
        <taxon>Spiralia</taxon>
        <taxon>Lophotrochozoa</taxon>
        <taxon>Platyhelminthes</taxon>
        <taxon>Monogenea</taxon>
        <taxon>Polyopisthocotylea</taxon>
        <taxon>Polystomatidea</taxon>
        <taxon>Polystomatidae</taxon>
        <taxon>Protopolystoma</taxon>
    </lineage>
</organism>
<sequence>MHWPGEVYQQRFTQPIQPPDQFIRVVDRLQARPNSHLVFPTSNLDSVVSPSSSSSTISFAPPSSSTTVSSTSPYAHGAIPHSTITFSNRTGALTTSPSPSSFMPSFSSSSSTVSHSNLVSSAVRSASPMRSVTVLGQTRCNPATVIALTPIGQSASSRSVYSPQLVRLNSPRLLPVVRPCLPSAIIRTSPTTIPTVGSHIVPTTWTGPSAVARPQCISQLQMAPWLHLNASTADVEMKSPIILSSAGPAESDKPATWRPSGGLDVNRPLPRRILVTCLPSSSTVASSPSSSSSPLITARLGQTVVESLGAEQLVDSDSQTNCN</sequence>
<evidence type="ECO:0000313" key="3">
    <source>
        <dbReference type="Proteomes" id="UP000784294"/>
    </source>
</evidence>
<reference evidence="2" key="1">
    <citation type="submission" date="2018-11" db="EMBL/GenBank/DDBJ databases">
        <authorList>
            <consortium name="Pathogen Informatics"/>
        </authorList>
    </citation>
    <scope>NUCLEOTIDE SEQUENCE</scope>
</reference>
<feature type="region of interest" description="Disordered" evidence="1">
    <location>
        <begin position="86"/>
        <end position="106"/>
    </location>
</feature>
<feature type="compositionally biased region" description="Low complexity" evidence="1">
    <location>
        <begin position="93"/>
        <end position="106"/>
    </location>
</feature>
<name>A0A448WGK0_9PLAT</name>
<accession>A0A448WGK0</accession>
<protein>
    <submittedName>
        <fullName evidence="2">Uncharacterized protein</fullName>
    </submittedName>
</protein>
<dbReference type="Proteomes" id="UP000784294">
    <property type="component" value="Unassembled WGS sequence"/>
</dbReference>
<dbReference type="EMBL" id="CAAALY010011241">
    <property type="protein sequence ID" value="VEL11238.1"/>
    <property type="molecule type" value="Genomic_DNA"/>
</dbReference>
<comment type="caution">
    <text evidence="2">The sequence shown here is derived from an EMBL/GenBank/DDBJ whole genome shotgun (WGS) entry which is preliminary data.</text>
</comment>
<evidence type="ECO:0000256" key="1">
    <source>
        <dbReference type="SAM" id="MobiDB-lite"/>
    </source>
</evidence>
<proteinExistence type="predicted"/>
<dbReference type="AlphaFoldDB" id="A0A448WGK0"/>
<keyword evidence="3" id="KW-1185">Reference proteome</keyword>
<feature type="region of interest" description="Disordered" evidence="1">
    <location>
        <begin position="50"/>
        <end position="73"/>
    </location>
</feature>
<evidence type="ECO:0000313" key="2">
    <source>
        <dbReference type="EMBL" id="VEL11238.1"/>
    </source>
</evidence>
<gene>
    <name evidence="2" type="ORF">PXEA_LOCUS4678</name>
</gene>